<sequence length="251" mass="28719">MGNVIESVASGIGDVVGKIFGSPIDFLSGKSCSTNCGPTWDLMCYIEHFCVGNLLKLALVCVLIYVAMLFIYLLYKLAKCACIGVTICRSIWACLSCWFHLWESICTFFCLNICNLKRRTSRERLYNNSRHDSGDESPSYYAQGGSQEANRSISRSSSSRMRKNYKSSHLRNSLKPRNHRAQLRIKEDVSHKHEKRNHIGENLHDGSRNAIIKHGNHHTSTVHDLKMVRTFKFVNKGLKSKRRGTQRRKKY</sequence>
<dbReference type="AlphaFoldDB" id="A0AAE1MWV7"/>
<evidence type="ECO:0000313" key="3">
    <source>
        <dbReference type="EMBL" id="KAK4278695.1"/>
    </source>
</evidence>
<keyword evidence="4" id="KW-1185">Reference proteome</keyword>
<evidence type="ECO:0000313" key="4">
    <source>
        <dbReference type="Proteomes" id="UP001293593"/>
    </source>
</evidence>
<reference evidence="3" key="1">
    <citation type="submission" date="2023-10" db="EMBL/GenBank/DDBJ databases">
        <title>Chromosome-level genome of the transformable northern wattle, Acacia crassicarpa.</title>
        <authorList>
            <person name="Massaro I."/>
            <person name="Sinha N.R."/>
            <person name="Poethig S."/>
            <person name="Leichty A.R."/>
        </authorList>
    </citation>
    <scope>NUCLEOTIDE SEQUENCE</scope>
    <source>
        <strain evidence="3">Acra3RX</strain>
        <tissue evidence="3">Leaf</tissue>
    </source>
</reference>
<feature type="transmembrane region" description="Helical" evidence="2">
    <location>
        <begin position="82"/>
        <end position="102"/>
    </location>
</feature>
<keyword evidence="2" id="KW-0472">Membrane</keyword>
<dbReference type="PANTHER" id="PTHR35278">
    <property type="entry name" value="TRANSMEMBRANE PROTEIN-RELATED"/>
    <property type="match status" value="1"/>
</dbReference>
<dbReference type="PANTHER" id="PTHR35278:SF1">
    <property type="entry name" value="F8K7.16"/>
    <property type="match status" value="1"/>
</dbReference>
<dbReference type="Proteomes" id="UP001293593">
    <property type="component" value="Unassembled WGS sequence"/>
</dbReference>
<accession>A0AAE1MWV7</accession>
<name>A0AAE1MWV7_9FABA</name>
<protein>
    <submittedName>
        <fullName evidence="3">Uncharacterized protein</fullName>
    </submittedName>
</protein>
<gene>
    <name evidence="3" type="ORF">QN277_016508</name>
</gene>
<feature type="transmembrane region" description="Helical" evidence="2">
    <location>
        <begin position="57"/>
        <end position="75"/>
    </location>
</feature>
<dbReference type="EMBL" id="JAWXYG010000003">
    <property type="protein sequence ID" value="KAK4278695.1"/>
    <property type="molecule type" value="Genomic_DNA"/>
</dbReference>
<keyword evidence="2" id="KW-0812">Transmembrane</keyword>
<feature type="compositionally biased region" description="Basic residues" evidence="1">
    <location>
        <begin position="160"/>
        <end position="181"/>
    </location>
</feature>
<evidence type="ECO:0000256" key="2">
    <source>
        <dbReference type="SAM" id="Phobius"/>
    </source>
</evidence>
<keyword evidence="2" id="KW-1133">Transmembrane helix</keyword>
<proteinExistence type="predicted"/>
<feature type="compositionally biased region" description="Low complexity" evidence="1">
    <location>
        <begin position="150"/>
        <end position="159"/>
    </location>
</feature>
<organism evidence="3 4">
    <name type="scientific">Acacia crassicarpa</name>
    <name type="common">northern wattle</name>
    <dbReference type="NCBI Taxonomy" id="499986"/>
    <lineage>
        <taxon>Eukaryota</taxon>
        <taxon>Viridiplantae</taxon>
        <taxon>Streptophyta</taxon>
        <taxon>Embryophyta</taxon>
        <taxon>Tracheophyta</taxon>
        <taxon>Spermatophyta</taxon>
        <taxon>Magnoliopsida</taxon>
        <taxon>eudicotyledons</taxon>
        <taxon>Gunneridae</taxon>
        <taxon>Pentapetalae</taxon>
        <taxon>rosids</taxon>
        <taxon>fabids</taxon>
        <taxon>Fabales</taxon>
        <taxon>Fabaceae</taxon>
        <taxon>Caesalpinioideae</taxon>
        <taxon>mimosoid clade</taxon>
        <taxon>Acacieae</taxon>
        <taxon>Acacia</taxon>
    </lineage>
</organism>
<comment type="caution">
    <text evidence="3">The sequence shown here is derived from an EMBL/GenBank/DDBJ whole genome shotgun (WGS) entry which is preliminary data.</text>
</comment>
<evidence type="ECO:0000256" key="1">
    <source>
        <dbReference type="SAM" id="MobiDB-lite"/>
    </source>
</evidence>
<feature type="region of interest" description="Disordered" evidence="1">
    <location>
        <begin position="127"/>
        <end position="181"/>
    </location>
</feature>